<dbReference type="Pfam" id="PF01042">
    <property type="entry name" value="Ribonuc_L-PSP"/>
    <property type="match status" value="1"/>
</dbReference>
<dbReference type="KEGG" id="dps:DP1878"/>
<proteinExistence type="inferred from homology"/>
<dbReference type="Gene3D" id="3.30.1330.40">
    <property type="entry name" value="RutC-like"/>
    <property type="match status" value="1"/>
</dbReference>
<dbReference type="CDD" id="cd00448">
    <property type="entry name" value="YjgF_YER057c_UK114_family"/>
    <property type="match status" value="1"/>
</dbReference>
<dbReference type="PROSITE" id="PS01094">
    <property type="entry name" value="UPF0076"/>
    <property type="match status" value="1"/>
</dbReference>
<dbReference type="OrthoDB" id="9808943at2"/>
<dbReference type="InterPro" id="IPR006175">
    <property type="entry name" value="YjgF/YER057c/UK114"/>
</dbReference>
<gene>
    <name evidence="2" type="ordered locus">DP1878</name>
</gene>
<sequence length="129" mass="13651">MAVQQRKVISTKDAPNALGPYSQAVKTDSMVFVSGQLGLDPVTGEIVAGDVQTETRQVMTNLGAILSAAGSNFELVVKATVFVANLTDFAKINAVYAEFFGEEAPARACVEVAHLPKNARVEIDLIALV</sequence>
<evidence type="ECO:0000313" key="2">
    <source>
        <dbReference type="EMBL" id="CAG36607.1"/>
    </source>
</evidence>
<dbReference type="FunFam" id="3.30.1330.40:FF:000001">
    <property type="entry name" value="L-PSP family endoribonuclease"/>
    <property type="match status" value="1"/>
</dbReference>
<dbReference type="InterPro" id="IPR019897">
    <property type="entry name" value="RidA_CS"/>
</dbReference>
<accession>Q6AM18</accession>
<dbReference type="InterPro" id="IPR035959">
    <property type="entry name" value="RutC-like_sf"/>
</dbReference>
<protein>
    <recommendedName>
        <fullName evidence="4">Translation initiation inhibitor</fullName>
    </recommendedName>
</protein>
<comment type="similarity">
    <text evidence="1">Belongs to the RutC family.</text>
</comment>
<keyword evidence="3" id="KW-1185">Reference proteome</keyword>
<name>Q6AM18_DESPS</name>
<organism evidence="2 3">
    <name type="scientific">Desulfotalea psychrophila (strain LSv54 / DSM 12343)</name>
    <dbReference type="NCBI Taxonomy" id="177439"/>
    <lineage>
        <taxon>Bacteria</taxon>
        <taxon>Pseudomonadati</taxon>
        <taxon>Thermodesulfobacteriota</taxon>
        <taxon>Desulfobulbia</taxon>
        <taxon>Desulfobulbales</taxon>
        <taxon>Desulfocapsaceae</taxon>
        <taxon>Desulfotalea</taxon>
    </lineage>
</organism>
<evidence type="ECO:0000313" key="3">
    <source>
        <dbReference type="Proteomes" id="UP000000602"/>
    </source>
</evidence>
<dbReference type="PANTHER" id="PTHR11803">
    <property type="entry name" value="2-IMINOBUTANOATE/2-IMINOPROPANOATE DEAMINASE RIDA"/>
    <property type="match status" value="1"/>
</dbReference>
<dbReference type="InterPro" id="IPR006056">
    <property type="entry name" value="RidA"/>
</dbReference>
<reference evidence="3" key="1">
    <citation type="journal article" date="2004" name="Environ. Microbiol.">
        <title>The genome of Desulfotalea psychrophila, a sulfate-reducing bacterium from permanently cold Arctic sediments.</title>
        <authorList>
            <person name="Rabus R."/>
            <person name="Ruepp A."/>
            <person name="Frickey T."/>
            <person name="Rattei T."/>
            <person name="Fartmann B."/>
            <person name="Stark M."/>
            <person name="Bauer M."/>
            <person name="Zibat A."/>
            <person name="Lombardot T."/>
            <person name="Becker I."/>
            <person name="Amann J."/>
            <person name="Gellner K."/>
            <person name="Teeling H."/>
            <person name="Leuschner W.D."/>
            <person name="Gloeckner F.-O."/>
            <person name="Lupas A.N."/>
            <person name="Amann R."/>
            <person name="Klenk H.-P."/>
        </authorList>
    </citation>
    <scope>NUCLEOTIDE SEQUENCE [LARGE SCALE GENOMIC DNA]</scope>
    <source>
        <strain evidence="3">DSM 12343 / LSv54</strain>
    </source>
</reference>
<evidence type="ECO:0000256" key="1">
    <source>
        <dbReference type="ARBA" id="ARBA00010552"/>
    </source>
</evidence>
<evidence type="ECO:0008006" key="4">
    <source>
        <dbReference type="Google" id="ProtNLM"/>
    </source>
</evidence>
<dbReference type="RefSeq" id="WP_011189119.1">
    <property type="nucleotide sequence ID" value="NC_006138.1"/>
</dbReference>
<dbReference type="GO" id="GO:0019239">
    <property type="term" value="F:deaminase activity"/>
    <property type="evidence" value="ECO:0007669"/>
    <property type="project" value="TreeGrafter"/>
</dbReference>
<dbReference type="eggNOG" id="COG0251">
    <property type="taxonomic scope" value="Bacteria"/>
</dbReference>
<dbReference type="SUPFAM" id="SSF55298">
    <property type="entry name" value="YjgF-like"/>
    <property type="match status" value="1"/>
</dbReference>
<dbReference type="Proteomes" id="UP000000602">
    <property type="component" value="Chromosome"/>
</dbReference>
<dbReference type="HOGENOM" id="CLU_100715_7_3_7"/>
<dbReference type="GO" id="GO:0005829">
    <property type="term" value="C:cytosol"/>
    <property type="evidence" value="ECO:0007669"/>
    <property type="project" value="TreeGrafter"/>
</dbReference>
<dbReference type="PANTHER" id="PTHR11803:SF39">
    <property type="entry name" value="2-IMINOBUTANOATE_2-IMINOPROPANOATE DEAMINASE"/>
    <property type="match status" value="1"/>
</dbReference>
<dbReference type="STRING" id="177439.DP1878"/>
<dbReference type="AlphaFoldDB" id="Q6AM18"/>
<dbReference type="NCBIfam" id="TIGR00004">
    <property type="entry name" value="Rid family detoxifying hydrolase"/>
    <property type="match status" value="1"/>
</dbReference>
<dbReference type="EMBL" id="CR522870">
    <property type="protein sequence ID" value="CAG36607.1"/>
    <property type="molecule type" value="Genomic_DNA"/>
</dbReference>